<evidence type="ECO:0000256" key="1">
    <source>
        <dbReference type="SAM" id="MobiDB-lite"/>
    </source>
</evidence>
<sequence>MDETGTYLWEPRCDVEAELRALRDSVFWQELEEGARHEWDALLHRADLDAEEFINGFNEVVGEYEDALHVLESFREGGLRGTHTEPAPDSRPRSATNPVDGTPVADGPVPDGTTAEPGPDTDRFLNLAIVWPLSRNTVPTDRVLAAGRSYELRVDIGALSAESLLAQRPRPFPDDLLDHTDDDGRGDWLEVTVLGDDFTVPVRRHGIFLPRTGNSWVCPCPPHALHACEPAHRGTHLYIPFTALGEPGPARLHLLVSYRGNQVQSVALTALVGAVESRGGDTVATVDYTLTAGFAQLATLPARTAAVRVGRPDGGAMTIDVIGQNGPVSSFWLTEHQVRGALKDVRKALFGLHADTREDGSLENLIDENNGKPAGALRRDLAALAHKGADLFLLLARSKPEREALRRVLKAPAEIQICQEELGHLTFPWSLLYDIPLETGVEPAPCDAGWAEIERHDAARSCPAESGHGRNTLCPFGFWGYRHFIEQPPSAAPGRRLRLWAGREGEPPALTLARSLMVDAPLMDHHVAQLRRHFALGGVRECDRKEALRQALVDAAGACVYFYAHGRRPDPLTDPPATTVLEIGQGERVTPRDLASWADTPSGLDRDEVAPLVFLNGCHTLDSDPASWLTFVEAFSGFSAAGVVGTEIMIEQGLANEIGEQFWEQLLRGEAVGPALHRVRMALLRKGNALGLAYTAYCSAALRLRVAV</sequence>
<gene>
    <name evidence="3" type="ORF">OG849_25645</name>
</gene>
<evidence type="ECO:0000259" key="2">
    <source>
        <dbReference type="Pfam" id="PF12770"/>
    </source>
</evidence>
<proteinExistence type="predicted"/>
<dbReference type="RefSeq" id="WP_326703499.1">
    <property type="nucleotide sequence ID" value="NZ_CP108861.1"/>
</dbReference>
<reference evidence="3 4" key="1">
    <citation type="submission" date="2022-10" db="EMBL/GenBank/DDBJ databases">
        <title>The complete genomes of actinobacterial strains from the NBC collection.</title>
        <authorList>
            <person name="Joergensen T.S."/>
            <person name="Alvarez Arevalo M."/>
            <person name="Sterndorff E.B."/>
            <person name="Faurdal D."/>
            <person name="Vuksanovic O."/>
            <person name="Mourched A.-S."/>
            <person name="Charusanti P."/>
            <person name="Shaw S."/>
            <person name="Blin K."/>
            <person name="Weber T."/>
        </authorList>
    </citation>
    <scope>NUCLEOTIDE SEQUENCE [LARGE SCALE GENOMIC DNA]</scope>
    <source>
        <strain evidence="3 4">NBC 01792</strain>
    </source>
</reference>
<keyword evidence="4" id="KW-1185">Reference proteome</keyword>
<accession>A0ABZ1F1V1</accession>
<organism evidence="3 4">
    <name type="scientific">Streptomyces cyaneofuscatus</name>
    <dbReference type="NCBI Taxonomy" id="66883"/>
    <lineage>
        <taxon>Bacteria</taxon>
        <taxon>Bacillati</taxon>
        <taxon>Actinomycetota</taxon>
        <taxon>Actinomycetes</taxon>
        <taxon>Kitasatosporales</taxon>
        <taxon>Streptomycetaceae</taxon>
        <taxon>Streptomyces</taxon>
    </lineage>
</organism>
<name>A0ABZ1F1V1_9ACTN</name>
<dbReference type="EMBL" id="CP109083">
    <property type="protein sequence ID" value="WSB10385.1"/>
    <property type="molecule type" value="Genomic_DNA"/>
</dbReference>
<evidence type="ECO:0000313" key="4">
    <source>
        <dbReference type="Proteomes" id="UP001356428"/>
    </source>
</evidence>
<dbReference type="InterPro" id="IPR024983">
    <property type="entry name" value="CHAT_dom"/>
</dbReference>
<feature type="domain" description="CHAT" evidence="2">
    <location>
        <begin position="544"/>
        <end position="686"/>
    </location>
</feature>
<dbReference type="Pfam" id="PF12770">
    <property type="entry name" value="CHAT"/>
    <property type="match status" value="1"/>
</dbReference>
<evidence type="ECO:0000313" key="3">
    <source>
        <dbReference type="EMBL" id="WSB10385.1"/>
    </source>
</evidence>
<dbReference type="Proteomes" id="UP001356428">
    <property type="component" value="Chromosome"/>
</dbReference>
<protein>
    <recommendedName>
        <fullName evidence="2">CHAT domain-containing protein</fullName>
    </recommendedName>
</protein>
<feature type="region of interest" description="Disordered" evidence="1">
    <location>
        <begin position="75"/>
        <end position="121"/>
    </location>
</feature>
<feature type="compositionally biased region" description="Basic and acidic residues" evidence="1">
    <location>
        <begin position="75"/>
        <end position="92"/>
    </location>
</feature>